<name>A0ABQ2E222_9ACTN</name>
<keyword evidence="2" id="KW-0812">Transmembrane</keyword>
<dbReference type="EMBL" id="BMMV01000003">
    <property type="protein sequence ID" value="GGJ81957.1"/>
    <property type="molecule type" value="Genomic_DNA"/>
</dbReference>
<evidence type="ECO:0000313" key="4">
    <source>
        <dbReference type="Proteomes" id="UP000660265"/>
    </source>
</evidence>
<gene>
    <name evidence="3" type="ORF">GCM10011583_11800</name>
</gene>
<feature type="transmembrane region" description="Helical" evidence="2">
    <location>
        <begin position="38"/>
        <end position="62"/>
    </location>
</feature>
<feature type="region of interest" description="Disordered" evidence="1">
    <location>
        <begin position="172"/>
        <end position="195"/>
    </location>
</feature>
<proteinExistence type="predicted"/>
<organism evidence="3 4">
    <name type="scientific">Streptomyces camponoticapitis</name>
    <dbReference type="NCBI Taxonomy" id="1616125"/>
    <lineage>
        <taxon>Bacteria</taxon>
        <taxon>Bacillati</taxon>
        <taxon>Actinomycetota</taxon>
        <taxon>Actinomycetes</taxon>
        <taxon>Kitasatosporales</taxon>
        <taxon>Streptomycetaceae</taxon>
        <taxon>Streptomyces</taxon>
    </lineage>
</organism>
<dbReference type="Proteomes" id="UP000660265">
    <property type="component" value="Unassembled WGS sequence"/>
</dbReference>
<comment type="caution">
    <text evidence="3">The sequence shown here is derived from an EMBL/GenBank/DDBJ whole genome shotgun (WGS) entry which is preliminary data.</text>
</comment>
<evidence type="ECO:0000256" key="1">
    <source>
        <dbReference type="SAM" id="MobiDB-lite"/>
    </source>
</evidence>
<evidence type="ECO:0000256" key="2">
    <source>
        <dbReference type="SAM" id="Phobius"/>
    </source>
</evidence>
<keyword evidence="2" id="KW-1133">Transmembrane helix</keyword>
<keyword evidence="4" id="KW-1185">Reference proteome</keyword>
<sequence>MTRLQRLAVRLVDGSGLLTRRLAGRAAAWIRAGRRDDLTGFAAVLGCWVRLGLVVAGLWVLWRVVRAAPALLWALVPVWVVASLRIRPEPTRSAPQASTVSEGDEVEAVRALLFEVMGDRPAVHLSTVVKHLQKEGHHPDWTVTDLRVRLGALGIPHDRRVKVGRVPTWGVRRRDLEAPSPDDGPGPSPTSSTAV</sequence>
<protein>
    <submittedName>
        <fullName evidence="3">Uncharacterized protein</fullName>
    </submittedName>
</protein>
<keyword evidence="2" id="KW-0472">Membrane</keyword>
<evidence type="ECO:0000313" key="3">
    <source>
        <dbReference type="EMBL" id="GGJ81957.1"/>
    </source>
</evidence>
<accession>A0ABQ2E222</accession>
<dbReference type="RefSeq" id="WP_189106220.1">
    <property type="nucleotide sequence ID" value="NZ_BMMV01000003.1"/>
</dbReference>
<reference evidence="4" key="1">
    <citation type="journal article" date="2019" name="Int. J. Syst. Evol. Microbiol.">
        <title>The Global Catalogue of Microorganisms (GCM) 10K type strain sequencing project: providing services to taxonomists for standard genome sequencing and annotation.</title>
        <authorList>
            <consortium name="The Broad Institute Genomics Platform"/>
            <consortium name="The Broad Institute Genome Sequencing Center for Infectious Disease"/>
            <person name="Wu L."/>
            <person name="Ma J."/>
        </authorList>
    </citation>
    <scope>NUCLEOTIDE SEQUENCE [LARGE SCALE GENOMIC DNA]</scope>
    <source>
        <strain evidence="4">CGMCC 4.7275</strain>
    </source>
</reference>
<feature type="transmembrane region" description="Helical" evidence="2">
    <location>
        <begin position="68"/>
        <end position="86"/>
    </location>
</feature>